<dbReference type="Proteomes" id="UP001401887">
    <property type="component" value="Unassembled WGS sequence"/>
</dbReference>
<evidence type="ECO:0008006" key="4">
    <source>
        <dbReference type="Google" id="ProtNLM"/>
    </source>
</evidence>
<feature type="compositionally biased region" description="Polar residues" evidence="1">
    <location>
        <begin position="27"/>
        <end position="36"/>
    </location>
</feature>
<sequence length="87" mass="9283">MIPLNHPSGASGKKDGVAAMDGHLALSQMSGNQSNPVSELTAHRFFQPLTAPAVRPETMLRWKTSTRMISGMVTITLAAMICPKGFS</sequence>
<accession>A0ABP9W3B6</accession>
<gene>
    <name evidence="2" type="ORF">Dcar01_00201</name>
</gene>
<proteinExistence type="predicted"/>
<evidence type="ECO:0000256" key="1">
    <source>
        <dbReference type="SAM" id="MobiDB-lite"/>
    </source>
</evidence>
<protein>
    <recommendedName>
        <fullName evidence="4">Transposase</fullName>
    </recommendedName>
</protein>
<evidence type="ECO:0000313" key="2">
    <source>
        <dbReference type="EMBL" id="GAA5511491.1"/>
    </source>
</evidence>
<organism evidence="2 3">
    <name type="scientific">Deinococcus carri</name>
    <dbReference type="NCBI Taxonomy" id="1211323"/>
    <lineage>
        <taxon>Bacteria</taxon>
        <taxon>Thermotogati</taxon>
        <taxon>Deinococcota</taxon>
        <taxon>Deinococci</taxon>
        <taxon>Deinococcales</taxon>
        <taxon>Deinococcaceae</taxon>
        <taxon>Deinococcus</taxon>
    </lineage>
</organism>
<comment type="caution">
    <text evidence="2">The sequence shown here is derived from an EMBL/GenBank/DDBJ whole genome shotgun (WGS) entry which is preliminary data.</text>
</comment>
<dbReference type="EMBL" id="BAABRP010000001">
    <property type="protein sequence ID" value="GAA5511491.1"/>
    <property type="molecule type" value="Genomic_DNA"/>
</dbReference>
<name>A0ABP9W3B6_9DEIO</name>
<reference evidence="2 3" key="1">
    <citation type="submission" date="2024-02" db="EMBL/GenBank/DDBJ databases">
        <title>Deinococcus carri NBRC 110142.</title>
        <authorList>
            <person name="Ichikawa N."/>
            <person name="Katano-Makiyama Y."/>
            <person name="Hidaka K."/>
        </authorList>
    </citation>
    <scope>NUCLEOTIDE SEQUENCE [LARGE SCALE GENOMIC DNA]</scope>
    <source>
        <strain evidence="2 3">NBRC 110142</strain>
    </source>
</reference>
<evidence type="ECO:0000313" key="3">
    <source>
        <dbReference type="Proteomes" id="UP001401887"/>
    </source>
</evidence>
<keyword evidence="3" id="KW-1185">Reference proteome</keyword>
<feature type="region of interest" description="Disordered" evidence="1">
    <location>
        <begin position="1"/>
        <end position="36"/>
    </location>
</feature>